<dbReference type="Pfam" id="PF14016">
    <property type="entry name" value="DUF4232"/>
    <property type="match status" value="1"/>
</dbReference>
<dbReference type="RefSeq" id="WP_208896754.1">
    <property type="nucleotide sequence ID" value="NZ_CP011497.1"/>
</dbReference>
<evidence type="ECO:0000256" key="1">
    <source>
        <dbReference type="SAM" id="SignalP"/>
    </source>
</evidence>
<reference evidence="3 4" key="1">
    <citation type="journal article" date="2015" name="ISME J.">
        <title>Draft Genome Sequence of Streptomyces incarnatus NRRL8089, which Produces the Nucleoside Antibiotic Sinefungin.</title>
        <authorList>
            <person name="Oshima K."/>
            <person name="Hattori M."/>
            <person name="Shimizu H."/>
            <person name="Fukuda K."/>
            <person name="Nemoto M."/>
            <person name="Inagaki K."/>
            <person name="Tamura T."/>
        </authorList>
    </citation>
    <scope>NUCLEOTIDE SEQUENCE [LARGE SCALE GENOMIC DNA]</scope>
    <source>
        <strain evidence="3 4">NRRL 8089</strain>
    </source>
</reference>
<feature type="chain" id="PRO_5045350221" description="DUF4232 domain-containing protein" evidence="1">
    <location>
        <begin position="23"/>
        <end position="166"/>
    </location>
</feature>
<sequence>MQRTRNIALCVAAGALVSSVSAAVPAVAAPGSPACKNVALSWAGGTARPGGGSDQQETARVRVKNSGGSTCSLLGAPSVMLTTNGKPETLLQQPGGNTVNLAPGKTATFAITFLSDSGKNGNEIIRPDQAVVTLPGGTVKALTWRWGSVTRQEAASRPGNYVSPIA</sequence>
<dbReference type="EMBL" id="CP011497">
    <property type="protein sequence ID" value="AKJ08633.1"/>
    <property type="molecule type" value="Genomic_DNA"/>
</dbReference>
<evidence type="ECO:0000313" key="3">
    <source>
        <dbReference type="EMBL" id="AKJ08633.1"/>
    </source>
</evidence>
<proteinExistence type="predicted"/>
<protein>
    <recommendedName>
        <fullName evidence="2">DUF4232 domain-containing protein</fullName>
    </recommendedName>
</protein>
<name>A0ABM5TCH1_9ACTN</name>
<keyword evidence="1" id="KW-0732">Signal</keyword>
<gene>
    <name evidence="3" type="ORF">ABB07_00825</name>
</gene>
<feature type="signal peptide" evidence="1">
    <location>
        <begin position="1"/>
        <end position="22"/>
    </location>
</feature>
<dbReference type="InterPro" id="IPR025326">
    <property type="entry name" value="DUF4232"/>
</dbReference>
<feature type="domain" description="DUF4232" evidence="2">
    <location>
        <begin position="46"/>
        <end position="149"/>
    </location>
</feature>
<accession>A0ABM5TCH1</accession>
<organism evidence="3 4">
    <name type="scientific">Streptomyces incarnatus</name>
    <dbReference type="NCBI Taxonomy" id="665007"/>
    <lineage>
        <taxon>Bacteria</taxon>
        <taxon>Bacillati</taxon>
        <taxon>Actinomycetota</taxon>
        <taxon>Actinomycetes</taxon>
        <taxon>Kitasatosporales</taxon>
        <taxon>Streptomycetaceae</taxon>
        <taxon>Streptomyces</taxon>
    </lineage>
</organism>
<evidence type="ECO:0000313" key="4">
    <source>
        <dbReference type="Proteomes" id="UP000035366"/>
    </source>
</evidence>
<keyword evidence="4" id="KW-1185">Reference proteome</keyword>
<dbReference type="Proteomes" id="UP000035366">
    <property type="component" value="Chromosome"/>
</dbReference>
<evidence type="ECO:0000259" key="2">
    <source>
        <dbReference type="Pfam" id="PF14016"/>
    </source>
</evidence>